<comment type="caution">
    <text evidence="1">The sequence shown here is derived from an EMBL/GenBank/DDBJ whole genome shotgun (WGS) entry which is preliminary data.</text>
</comment>
<proteinExistence type="predicted"/>
<accession>A0A4Y8S500</accession>
<dbReference type="AlphaFoldDB" id="A0A4Y8S500"/>
<gene>
    <name evidence="1" type="ORF">E2R66_24045</name>
</gene>
<sequence>MFFKFIIFVRMKKTVIVILTFTLLGAVTMIITCNRMANTVAENSKEFPIIYTKTVDSAYLSLFGAKDSIHDAETMTVKGRKPISAFAYGNEYFIEISKLNCPANRPLDSIITISYKETRMSQNVVYTSPFSRLSVISSYAAQNQETSQHLYVTIFGDGISQISKNDSTIIYQGKLKNFGLKYSLNSLQNIYLRQEEKQIEPVRIIFARRNNSTYLVLIGKKSTGGADERTFDGRVFR</sequence>
<name>A0A4Y8S500_9SPHI</name>
<organism evidence="1 2">
    <name type="scientific">Mucilaginibacter psychrotolerans</name>
    <dbReference type="NCBI Taxonomy" id="1524096"/>
    <lineage>
        <taxon>Bacteria</taxon>
        <taxon>Pseudomonadati</taxon>
        <taxon>Bacteroidota</taxon>
        <taxon>Sphingobacteriia</taxon>
        <taxon>Sphingobacteriales</taxon>
        <taxon>Sphingobacteriaceae</taxon>
        <taxon>Mucilaginibacter</taxon>
    </lineage>
</organism>
<evidence type="ECO:0000313" key="2">
    <source>
        <dbReference type="Proteomes" id="UP000297540"/>
    </source>
</evidence>
<protein>
    <submittedName>
        <fullName evidence="1">Uncharacterized protein</fullName>
    </submittedName>
</protein>
<keyword evidence="2" id="KW-1185">Reference proteome</keyword>
<dbReference type="Proteomes" id="UP000297540">
    <property type="component" value="Unassembled WGS sequence"/>
</dbReference>
<evidence type="ECO:0000313" key="1">
    <source>
        <dbReference type="EMBL" id="TFF33806.1"/>
    </source>
</evidence>
<reference evidence="1 2" key="1">
    <citation type="journal article" date="2017" name="Int. J. Syst. Evol. Microbiol.">
        <title>Mucilaginibacterpsychrotolerans sp. nov., isolated from peatlands.</title>
        <authorList>
            <person name="Deng Y."/>
            <person name="Shen L."/>
            <person name="Xu B."/>
            <person name="Liu Y."/>
            <person name="Gu Z."/>
            <person name="Liu H."/>
            <person name="Zhou Y."/>
        </authorList>
    </citation>
    <scope>NUCLEOTIDE SEQUENCE [LARGE SCALE GENOMIC DNA]</scope>
    <source>
        <strain evidence="1 2">NH7-4</strain>
    </source>
</reference>
<dbReference type="EMBL" id="SOZE01000038">
    <property type="protein sequence ID" value="TFF33806.1"/>
    <property type="molecule type" value="Genomic_DNA"/>
</dbReference>